<dbReference type="Gene3D" id="3.60.160.10">
    <property type="entry name" value="Mitochondrial biogenesis AIM24"/>
    <property type="match status" value="1"/>
</dbReference>
<feature type="region of interest" description="Disordered" evidence="1">
    <location>
        <begin position="258"/>
        <end position="285"/>
    </location>
</feature>
<dbReference type="PANTHER" id="PTHR38074">
    <property type="entry name" value="ALTERED INHERITANCE OF MITOCHONDRIA PROTEIN 24, MITOCHONDRIAL"/>
    <property type="match status" value="1"/>
</dbReference>
<reference evidence="2 3" key="1">
    <citation type="submission" date="2016-10" db="EMBL/GenBank/DDBJ databases">
        <authorList>
            <person name="de Groot N.N."/>
        </authorList>
    </citation>
    <scope>NUCLEOTIDE SEQUENCE [LARGE SCALE GENOMIC DNA]</scope>
    <source>
        <strain evidence="2 3">D15d</strain>
    </source>
</reference>
<dbReference type="InterPro" id="IPR036983">
    <property type="entry name" value="AIM24_sf"/>
</dbReference>
<dbReference type="STRING" id="1410661.GCA_000702205_01702"/>
<evidence type="ECO:0000256" key="1">
    <source>
        <dbReference type="SAM" id="MobiDB-lite"/>
    </source>
</evidence>
<dbReference type="InterPro" id="IPR016031">
    <property type="entry name" value="Trp_RNA-bd_attenuator-like_dom"/>
</dbReference>
<dbReference type="Proteomes" id="UP000236726">
    <property type="component" value="Unassembled WGS sequence"/>
</dbReference>
<dbReference type="AlphaFoldDB" id="A0A1H5V0L2"/>
<dbReference type="SUPFAM" id="SSF51219">
    <property type="entry name" value="TRAP-like"/>
    <property type="match status" value="1"/>
</dbReference>
<dbReference type="EMBL" id="FNUL01000009">
    <property type="protein sequence ID" value="SEF80962.1"/>
    <property type="molecule type" value="Genomic_DNA"/>
</dbReference>
<keyword evidence="3" id="KW-1185">Reference proteome</keyword>
<dbReference type="InterPro" id="IPR002838">
    <property type="entry name" value="AIM24"/>
</dbReference>
<name>A0A1H5V0L2_9FIRM</name>
<gene>
    <name evidence="2" type="ORF">SAMN05216537_10953</name>
</gene>
<accession>A0A1H5V0L2</accession>
<sequence length="285" mass="30364">MIQVNNLFNNANIKCIENKGHYQVIEYQSDKSVNPYTAATAYFMQQMNVKRRQLLCTLNGEAVKLQAGAMQWHTGGIQMDSNVGGVGGFVGKMIKGSVTGESAIKPIYHGAGYLMLEPTYRHLLIEDVASWGPQGVVLDDGLFLACDANLADHVVARNNASSALLGGEGLFNLCLQGQGLAVLESNFPREELLEINLENDEVRIDGNMAIAWSGSLAFSVEKSTKSLIGSGLSGEGLVNVYRGTGKILMAPVMDGTTMSTSNSAQQSSKSSSNGLLSSVATSVFS</sequence>
<dbReference type="Pfam" id="PF01987">
    <property type="entry name" value="AIM24"/>
    <property type="match status" value="1"/>
</dbReference>
<dbReference type="RefSeq" id="WP_027431267.1">
    <property type="nucleotide sequence ID" value="NZ_FNUL01000009.1"/>
</dbReference>
<evidence type="ECO:0000313" key="2">
    <source>
        <dbReference type="EMBL" id="SEF80962.1"/>
    </source>
</evidence>
<feature type="compositionally biased region" description="Low complexity" evidence="1">
    <location>
        <begin position="259"/>
        <end position="285"/>
    </location>
</feature>
<dbReference type="PANTHER" id="PTHR38074:SF1">
    <property type="entry name" value="ALTERED INHERITANCE OF MITOCHONDRIA PROTEIN 24, MITOCHONDRIAL"/>
    <property type="match status" value="1"/>
</dbReference>
<protein>
    <submittedName>
        <fullName evidence="2">Uncharacterized conserved protein, AIM24 family</fullName>
    </submittedName>
</protein>
<organism evidence="2 3">
    <name type="scientific">Lachnospira multipara</name>
    <dbReference type="NCBI Taxonomy" id="28051"/>
    <lineage>
        <taxon>Bacteria</taxon>
        <taxon>Bacillati</taxon>
        <taxon>Bacillota</taxon>
        <taxon>Clostridia</taxon>
        <taxon>Lachnospirales</taxon>
        <taxon>Lachnospiraceae</taxon>
        <taxon>Lachnospira</taxon>
    </lineage>
</organism>
<evidence type="ECO:0000313" key="3">
    <source>
        <dbReference type="Proteomes" id="UP000236726"/>
    </source>
</evidence>
<proteinExistence type="predicted"/>